<dbReference type="GO" id="GO:0022625">
    <property type="term" value="C:cytosolic large ribosomal subunit"/>
    <property type="evidence" value="ECO:0007669"/>
    <property type="project" value="TreeGrafter"/>
</dbReference>
<keyword evidence="3 7" id="KW-0699">rRNA-binding</keyword>
<dbReference type="AlphaFoldDB" id="A0A9D0Z720"/>
<dbReference type="Gene3D" id="3.30.1550.10">
    <property type="entry name" value="Ribosomal protein L11/L12, N-terminal domain"/>
    <property type="match status" value="1"/>
</dbReference>
<evidence type="ECO:0000256" key="1">
    <source>
        <dbReference type="ARBA" id="ARBA00010537"/>
    </source>
</evidence>
<dbReference type="NCBIfam" id="TIGR01632">
    <property type="entry name" value="L11_bact"/>
    <property type="match status" value="1"/>
</dbReference>
<proteinExistence type="inferred from homology"/>
<evidence type="ECO:0000256" key="6">
    <source>
        <dbReference type="ARBA" id="ARBA00023274"/>
    </source>
</evidence>
<dbReference type="FunFam" id="3.30.1550.10:FF:000001">
    <property type="entry name" value="50S ribosomal protein L11"/>
    <property type="match status" value="1"/>
</dbReference>
<dbReference type="PANTHER" id="PTHR11661:SF1">
    <property type="entry name" value="LARGE RIBOSOMAL SUBUNIT PROTEIN UL11M"/>
    <property type="match status" value="1"/>
</dbReference>
<evidence type="ECO:0000256" key="9">
    <source>
        <dbReference type="RuleBase" id="RU003979"/>
    </source>
</evidence>
<dbReference type="SMART" id="SM00649">
    <property type="entry name" value="RL11"/>
    <property type="match status" value="1"/>
</dbReference>
<keyword evidence="4 7" id="KW-0694">RNA-binding</keyword>
<dbReference type="EMBL" id="DVFN01000118">
    <property type="protein sequence ID" value="HIQ70319.1"/>
    <property type="molecule type" value="Genomic_DNA"/>
</dbReference>
<dbReference type="Pfam" id="PF03946">
    <property type="entry name" value="Ribosomal_L11_N"/>
    <property type="match status" value="1"/>
</dbReference>
<dbReference type="SUPFAM" id="SSF54747">
    <property type="entry name" value="Ribosomal L11/L12e N-terminal domain"/>
    <property type="match status" value="1"/>
</dbReference>
<dbReference type="InterPro" id="IPR000911">
    <property type="entry name" value="Ribosomal_uL11"/>
</dbReference>
<dbReference type="InterPro" id="IPR006519">
    <property type="entry name" value="Ribosomal_uL11_bac-typ"/>
</dbReference>
<evidence type="ECO:0000313" key="12">
    <source>
        <dbReference type="EMBL" id="HIQ70319.1"/>
    </source>
</evidence>
<comment type="subunit">
    <text evidence="7">Part of the ribosomal stalk of the 50S ribosomal subunit. Interacts with L10 and the large rRNA to form the base of the stalk. L10 forms an elongated spine to which L12 dimers bind in a sequential fashion forming a multimeric L10(L12)X complex.</text>
</comment>
<dbReference type="Proteomes" id="UP000886874">
    <property type="component" value="Unassembled WGS sequence"/>
</dbReference>
<gene>
    <name evidence="7 12" type="primary">rplK</name>
    <name evidence="12" type="ORF">IAA67_08325</name>
</gene>
<protein>
    <recommendedName>
        <fullName evidence="7">Large ribosomal subunit protein uL11</fullName>
    </recommendedName>
</protein>
<dbReference type="FunFam" id="1.10.10.250:FF:000001">
    <property type="entry name" value="50S ribosomal protein L11"/>
    <property type="match status" value="1"/>
</dbReference>
<organism evidence="12 13">
    <name type="scientific">Candidatus Avoscillospira stercorigallinarum</name>
    <dbReference type="NCBI Taxonomy" id="2840708"/>
    <lineage>
        <taxon>Bacteria</taxon>
        <taxon>Bacillati</taxon>
        <taxon>Bacillota</taxon>
        <taxon>Clostridia</taxon>
        <taxon>Eubacteriales</taxon>
        <taxon>Oscillospiraceae</taxon>
        <taxon>Oscillospiraceae incertae sedis</taxon>
        <taxon>Candidatus Avoscillospira</taxon>
    </lineage>
</organism>
<evidence type="ECO:0000256" key="7">
    <source>
        <dbReference type="HAMAP-Rule" id="MF_00736"/>
    </source>
</evidence>
<dbReference type="GO" id="GO:0070180">
    <property type="term" value="F:large ribosomal subunit rRNA binding"/>
    <property type="evidence" value="ECO:0007669"/>
    <property type="project" value="UniProtKB-UniRule"/>
</dbReference>
<comment type="caution">
    <text evidence="12">The sequence shown here is derived from an EMBL/GenBank/DDBJ whole genome shotgun (WGS) entry which is preliminary data.</text>
</comment>
<evidence type="ECO:0000256" key="2">
    <source>
        <dbReference type="ARBA" id="ARBA00022481"/>
    </source>
</evidence>
<dbReference type="HAMAP" id="MF_00736">
    <property type="entry name" value="Ribosomal_uL11"/>
    <property type="match status" value="1"/>
</dbReference>
<evidence type="ECO:0000313" key="13">
    <source>
        <dbReference type="Proteomes" id="UP000886874"/>
    </source>
</evidence>
<comment type="PTM">
    <text evidence="7 9">One or more lysine residues are methylated.</text>
</comment>
<dbReference type="InterPro" id="IPR020783">
    <property type="entry name" value="Ribosomal_uL11_C"/>
</dbReference>
<accession>A0A9D0Z720</accession>
<dbReference type="GO" id="GO:0006412">
    <property type="term" value="P:translation"/>
    <property type="evidence" value="ECO:0007669"/>
    <property type="project" value="UniProtKB-UniRule"/>
</dbReference>
<dbReference type="SUPFAM" id="SSF46906">
    <property type="entry name" value="Ribosomal protein L11, C-terminal domain"/>
    <property type="match status" value="1"/>
</dbReference>
<feature type="domain" description="Large ribosomal subunit protein uL11 C-terminal" evidence="10">
    <location>
        <begin position="71"/>
        <end position="139"/>
    </location>
</feature>
<dbReference type="InterPro" id="IPR036769">
    <property type="entry name" value="Ribosomal_uL11_C_sf"/>
</dbReference>
<dbReference type="GO" id="GO:0003735">
    <property type="term" value="F:structural constituent of ribosome"/>
    <property type="evidence" value="ECO:0007669"/>
    <property type="project" value="InterPro"/>
</dbReference>
<keyword evidence="5 7" id="KW-0689">Ribosomal protein</keyword>
<name>A0A9D0Z720_9FIRM</name>
<comment type="function">
    <text evidence="7 9">Forms part of the ribosomal stalk which helps the ribosome interact with GTP-bound translation factors.</text>
</comment>
<dbReference type="CDD" id="cd00349">
    <property type="entry name" value="Ribosomal_L11"/>
    <property type="match status" value="1"/>
</dbReference>
<comment type="similarity">
    <text evidence="1 7 8">Belongs to the universal ribosomal protein uL11 family.</text>
</comment>
<keyword evidence="2 7" id="KW-0488">Methylation</keyword>
<evidence type="ECO:0000259" key="11">
    <source>
        <dbReference type="Pfam" id="PF03946"/>
    </source>
</evidence>
<evidence type="ECO:0000259" key="10">
    <source>
        <dbReference type="Pfam" id="PF00298"/>
    </source>
</evidence>
<evidence type="ECO:0000256" key="5">
    <source>
        <dbReference type="ARBA" id="ARBA00022980"/>
    </source>
</evidence>
<dbReference type="Gene3D" id="1.10.10.250">
    <property type="entry name" value="Ribosomal protein L11, C-terminal domain"/>
    <property type="match status" value="1"/>
</dbReference>
<dbReference type="InterPro" id="IPR020784">
    <property type="entry name" value="Ribosomal_uL11_N"/>
</dbReference>
<dbReference type="Pfam" id="PF00298">
    <property type="entry name" value="Ribosomal_L11"/>
    <property type="match status" value="1"/>
</dbReference>
<feature type="domain" description="Large ribosomal subunit protein uL11 N-terminal" evidence="11">
    <location>
        <begin position="9"/>
        <end position="66"/>
    </location>
</feature>
<dbReference type="PANTHER" id="PTHR11661">
    <property type="entry name" value="60S RIBOSOMAL PROTEIN L12"/>
    <property type="match status" value="1"/>
</dbReference>
<evidence type="ECO:0000256" key="4">
    <source>
        <dbReference type="ARBA" id="ARBA00022884"/>
    </source>
</evidence>
<evidence type="ECO:0000256" key="8">
    <source>
        <dbReference type="RuleBase" id="RU003978"/>
    </source>
</evidence>
<dbReference type="InterPro" id="IPR036796">
    <property type="entry name" value="Ribosomal_uL11_N_sf"/>
</dbReference>
<sequence>MAQKVTGYIKLQIPAAKATASPPVGPALGQHGVNIAQFIKEFNERTKDQAGFKIPVVITVYADRSFTFVTKTPPTPTLILKAAGIESGSGVPNKTKVATISQAQLREIAERKMPDLTAATIEAAMSQVAGTCRSMGVVVSDT</sequence>
<reference evidence="12" key="2">
    <citation type="journal article" date="2021" name="PeerJ">
        <title>Extensive microbial diversity within the chicken gut microbiome revealed by metagenomics and culture.</title>
        <authorList>
            <person name="Gilroy R."/>
            <person name="Ravi A."/>
            <person name="Getino M."/>
            <person name="Pursley I."/>
            <person name="Horton D.L."/>
            <person name="Alikhan N.F."/>
            <person name="Baker D."/>
            <person name="Gharbi K."/>
            <person name="Hall N."/>
            <person name="Watson M."/>
            <person name="Adriaenssens E.M."/>
            <person name="Foster-Nyarko E."/>
            <person name="Jarju S."/>
            <person name="Secka A."/>
            <person name="Antonio M."/>
            <person name="Oren A."/>
            <person name="Chaudhuri R.R."/>
            <person name="La Ragione R."/>
            <person name="Hildebrand F."/>
            <person name="Pallen M.J."/>
        </authorList>
    </citation>
    <scope>NUCLEOTIDE SEQUENCE</scope>
    <source>
        <strain evidence="12">ChiSjej2B20-13462</strain>
    </source>
</reference>
<reference evidence="12" key="1">
    <citation type="submission" date="2020-10" db="EMBL/GenBank/DDBJ databases">
        <authorList>
            <person name="Gilroy R."/>
        </authorList>
    </citation>
    <scope>NUCLEOTIDE SEQUENCE</scope>
    <source>
        <strain evidence="12">ChiSjej2B20-13462</strain>
    </source>
</reference>
<keyword evidence="6 7" id="KW-0687">Ribonucleoprotein</keyword>
<evidence type="ECO:0000256" key="3">
    <source>
        <dbReference type="ARBA" id="ARBA00022730"/>
    </source>
</evidence>